<dbReference type="GO" id="GO:0016020">
    <property type="term" value="C:membrane"/>
    <property type="evidence" value="ECO:0007669"/>
    <property type="project" value="InterPro"/>
</dbReference>
<keyword evidence="2" id="KW-0732">Signal</keyword>
<dbReference type="SMART" id="SM00257">
    <property type="entry name" value="LysM"/>
    <property type="match status" value="3"/>
</dbReference>
<comment type="caution">
    <text evidence="4">The sequence shown here is derived from an EMBL/GenBank/DDBJ whole genome shotgun (WGS) entry which is preliminary data.</text>
</comment>
<dbReference type="InterPro" id="IPR000189">
    <property type="entry name" value="Transglyc_AS"/>
</dbReference>
<evidence type="ECO:0000313" key="4">
    <source>
        <dbReference type="EMBL" id="MPR35628.1"/>
    </source>
</evidence>
<dbReference type="GO" id="GO:0008932">
    <property type="term" value="F:lytic endotransglycosylase activity"/>
    <property type="evidence" value="ECO:0007669"/>
    <property type="project" value="TreeGrafter"/>
</dbReference>
<accession>A0A7C9FZQ4</accession>
<protein>
    <submittedName>
        <fullName evidence="4">LysM peptidoglycan-binding domain-containing protein</fullName>
    </submittedName>
</protein>
<evidence type="ECO:0000256" key="1">
    <source>
        <dbReference type="ARBA" id="ARBA00007734"/>
    </source>
</evidence>
<dbReference type="Gene3D" id="3.10.350.10">
    <property type="entry name" value="LysM domain"/>
    <property type="match status" value="3"/>
</dbReference>
<dbReference type="PANTHER" id="PTHR33734:SF22">
    <property type="entry name" value="MEMBRANE-BOUND LYTIC MUREIN TRANSGLYCOSYLASE D"/>
    <property type="match status" value="1"/>
</dbReference>
<dbReference type="Proteomes" id="UP000479293">
    <property type="component" value="Unassembled WGS sequence"/>
</dbReference>
<keyword evidence="5" id="KW-1185">Reference proteome</keyword>
<comment type="similarity">
    <text evidence="1">Belongs to the transglycosylase Slt family.</text>
</comment>
<dbReference type="RefSeq" id="WP_152762851.1">
    <property type="nucleotide sequence ID" value="NZ_WHLY01000002.1"/>
</dbReference>
<evidence type="ECO:0000259" key="3">
    <source>
        <dbReference type="PROSITE" id="PS51782"/>
    </source>
</evidence>
<feature type="domain" description="LysM" evidence="3">
    <location>
        <begin position="475"/>
        <end position="518"/>
    </location>
</feature>
<feature type="domain" description="LysM" evidence="3">
    <location>
        <begin position="547"/>
        <end position="590"/>
    </location>
</feature>
<dbReference type="PROSITE" id="PS51782">
    <property type="entry name" value="LYSM"/>
    <property type="match status" value="3"/>
</dbReference>
<dbReference type="Gene3D" id="1.10.530.10">
    <property type="match status" value="1"/>
</dbReference>
<feature type="domain" description="LysM" evidence="3">
    <location>
        <begin position="362"/>
        <end position="405"/>
    </location>
</feature>
<evidence type="ECO:0000256" key="2">
    <source>
        <dbReference type="SAM" id="SignalP"/>
    </source>
</evidence>
<dbReference type="SUPFAM" id="SSF53955">
    <property type="entry name" value="Lysozyme-like"/>
    <property type="match status" value="1"/>
</dbReference>
<feature type="signal peptide" evidence="2">
    <location>
        <begin position="1"/>
        <end position="24"/>
    </location>
</feature>
<sequence>MKIVKRVASLALVALGMLNTNTWAAPAALQEEQEQQTQEVDFETDTIGLATDLLPEIVTPGNLVPGDLIEERFARLQKKIPLVYHKVSHQFVEYFIYTKPDFTRRMMEEKNLYFPIYEKALAKYNMPDELKYLSMIESGLNPRIISYAGAGGLWQFMRATGREFGLKQDSYIDERFDPEKSTEAACRYLRQLYTIFGDWEMALASYNAGPGNVKRAMRRSGGNTFWSVYDALPKQTRGYVPQFVAILYMMHYGEDHGIVPQNTQFPTVADTIQVNGYLNLATFASLSGVTMEEIQKLNPQIINTVLPDYTRNFILKVPSEKFAVIKPNRLAILDSASRRTSSDVMLASLDDNGEAQYVSKRLSHTVRRGETLSSVANRYGVSMSEVKRWNRMRSTKLLRGQRLTIIRKVRVAPRPVAKPETEAKVILAKNTAPETVDSTADSTEEMVAQAEEAANEEPELKTTKAAKAPVAPKAITYVVRRGDNLTAIGHRYRVTVNELKEWNELGRGTLQPGQKLLVSNPSKAGLSKDSQAVAASAKKTSPQIKPRYHTVQRGDTLWTISQRYGLTIDKIKHANNMKSNSIRAGMKLLITG</sequence>
<dbReference type="InterPro" id="IPR008258">
    <property type="entry name" value="Transglycosylase_SLT_dom_1"/>
</dbReference>
<proteinExistence type="inferred from homology"/>
<feature type="chain" id="PRO_5028821528" evidence="2">
    <location>
        <begin position="25"/>
        <end position="592"/>
    </location>
</feature>
<dbReference type="InterPro" id="IPR023346">
    <property type="entry name" value="Lysozyme-like_dom_sf"/>
</dbReference>
<dbReference type="PROSITE" id="PS00922">
    <property type="entry name" value="TRANSGLYCOSYLASE"/>
    <property type="match status" value="1"/>
</dbReference>
<organism evidence="4 5">
    <name type="scientific">Salmonirosea aquatica</name>
    <dbReference type="NCBI Taxonomy" id="2654236"/>
    <lineage>
        <taxon>Bacteria</taxon>
        <taxon>Pseudomonadati</taxon>
        <taxon>Bacteroidota</taxon>
        <taxon>Cytophagia</taxon>
        <taxon>Cytophagales</taxon>
        <taxon>Spirosomataceae</taxon>
        <taxon>Salmonirosea</taxon>
    </lineage>
</organism>
<dbReference type="EMBL" id="WHLY01000002">
    <property type="protein sequence ID" value="MPR35628.1"/>
    <property type="molecule type" value="Genomic_DNA"/>
</dbReference>
<dbReference type="GO" id="GO:0000270">
    <property type="term" value="P:peptidoglycan metabolic process"/>
    <property type="evidence" value="ECO:0007669"/>
    <property type="project" value="InterPro"/>
</dbReference>
<name>A0A7C9FZQ4_9BACT</name>
<dbReference type="CDD" id="cd16894">
    <property type="entry name" value="MltD-like"/>
    <property type="match status" value="1"/>
</dbReference>
<dbReference type="InterPro" id="IPR036779">
    <property type="entry name" value="LysM_dom_sf"/>
</dbReference>
<evidence type="ECO:0000313" key="5">
    <source>
        <dbReference type="Proteomes" id="UP000479293"/>
    </source>
</evidence>
<dbReference type="CDD" id="cd00118">
    <property type="entry name" value="LysM"/>
    <property type="match status" value="3"/>
</dbReference>
<dbReference type="PANTHER" id="PTHR33734">
    <property type="entry name" value="LYSM DOMAIN-CONTAINING GPI-ANCHORED PROTEIN 2"/>
    <property type="match status" value="1"/>
</dbReference>
<dbReference type="Pfam" id="PF01476">
    <property type="entry name" value="LysM"/>
    <property type="match status" value="3"/>
</dbReference>
<dbReference type="AlphaFoldDB" id="A0A7C9FZQ4"/>
<gene>
    <name evidence="4" type="ORF">GBK04_20305</name>
</gene>
<reference evidence="4 5" key="1">
    <citation type="submission" date="2019-10" db="EMBL/GenBank/DDBJ databases">
        <title>Draft Genome Sequence of Cytophagaceae sp. SJW1-29.</title>
        <authorList>
            <person name="Choi A."/>
        </authorList>
    </citation>
    <scope>NUCLEOTIDE SEQUENCE [LARGE SCALE GENOMIC DNA]</scope>
    <source>
        <strain evidence="4 5">SJW1-29</strain>
    </source>
</reference>
<dbReference type="SUPFAM" id="SSF54106">
    <property type="entry name" value="LysM domain"/>
    <property type="match status" value="3"/>
</dbReference>
<dbReference type="Pfam" id="PF01464">
    <property type="entry name" value="SLT"/>
    <property type="match status" value="1"/>
</dbReference>
<dbReference type="InterPro" id="IPR018392">
    <property type="entry name" value="LysM"/>
</dbReference>